<dbReference type="AlphaFoldDB" id="A0A1M5TLQ4"/>
<gene>
    <name evidence="1" type="ORF">SAMN02745129_2195</name>
</gene>
<organism evidence="1 2">
    <name type="scientific">Ferrimonas marina</name>
    <dbReference type="NCBI Taxonomy" id="299255"/>
    <lineage>
        <taxon>Bacteria</taxon>
        <taxon>Pseudomonadati</taxon>
        <taxon>Pseudomonadota</taxon>
        <taxon>Gammaproteobacteria</taxon>
        <taxon>Alteromonadales</taxon>
        <taxon>Ferrimonadaceae</taxon>
        <taxon>Ferrimonas</taxon>
    </lineage>
</organism>
<dbReference type="EMBL" id="FQXG01000003">
    <property type="protein sequence ID" value="SHH51644.1"/>
    <property type="molecule type" value="Genomic_DNA"/>
</dbReference>
<reference evidence="1 2" key="1">
    <citation type="submission" date="2016-11" db="EMBL/GenBank/DDBJ databases">
        <authorList>
            <person name="Jaros S."/>
            <person name="Januszkiewicz K."/>
            <person name="Wedrychowicz H."/>
        </authorList>
    </citation>
    <scope>NUCLEOTIDE SEQUENCE [LARGE SCALE GENOMIC DNA]</scope>
    <source>
        <strain evidence="1 2">DSM 16917</strain>
    </source>
</reference>
<dbReference type="Proteomes" id="UP000184268">
    <property type="component" value="Unassembled WGS sequence"/>
</dbReference>
<proteinExistence type="predicted"/>
<dbReference type="STRING" id="299255.SAMN02745129_2195"/>
<dbReference type="RefSeq" id="WP_067656207.1">
    <property type="nucleotide sequence ID" value="NZ_FQXG01000003.1"/>
</dbReference>
<sequence length="59" mass="6434">MSKRKLQCTNRDCEGTESPSFSVNLTVDENGQVAENPDKIAADQFTCNYCESAATTAQD</sequence>
<keyword evidence="2" id="KW-1185">Reference proteome</keyword>
<name>A0A1M5TLQ4_9GAMM</name>
<evidence type="ECO:0000313" key="2">
    <source>
        <dbReference type="Proteomes" id="UP000184268"/>
    </source>
</evidence>
<evidence type="ECO:0000313" key="1">
    <source>
        <dbReference type="EMBL" id="SHH51644.1"/>
    </source>
</evidence>
<protein>
    <submittedName>
        <fullName evidence="1">Uncharacterized protein</fullName>
    </submittedName>
</protein>
<accession>A0A1M5TLQ4</accession>